<keyword evidence="3" id="KW-1185">Reference proteome</keyword>
<dbReference type="STRING" id="471853.Bcav_0459"/>
<gene>
    <name evidence="2" type="ordered locus">Bcav_0459</name>
</gene>
<organism evidence="2 3">
    <name type="scientific">Beutenbergia cavernae (strain ATCC BAA-8 / DSM 12333 / CCUG 43141 / JCM 11478 / NBRC 16432 / NCIMB 13614 / HKI 0122)</name>
    <dbReference type="NCBI Taxonomy" id="471853"/>
    <lineage>
        <taxon>Bacteria</taxon>
        <taxon>Bacillati</taxon>
        <taxon>Actinomycetota</taxon>
        <taxon>Actinomycetes</taxon>
        <taxon>Micrococcales</taxon>
        <taxon>Beutenbergiaceae</taxon>
        <taxon>Beutenbergia</taxon>
    </lineage>
</organism>
<dbReference type="eggNOG" id="ENOG5033MRG">
    <property type="taxonomic scope" value="Bacteria"/>
</dbReference>
<dbReference type="OrthoDB" id="4832949at2"/>
<reference evidence="2 3" key="1">
    <citation type="journal article" date="2009" name="Stand. Genomic Sci.">
        <title>Complete genome sequence of Beutenbergia cavernae type strain (HKI 0122).</title>
        <authorList>
            <person name="Land M."/>
            <person name="Pukall R."/>
            <person name="Abt B."/>
            <person name="Goker M."/>
            <person name="Rohde M."/>
            <person name="Glavina Del Rio T."/>
            <person name="Tice H."/>
            <person name="Copeland A."/>
            <person name="Cheng J.F."/>
            <person name="Lucas S."/>
            <person name="Chen F."/>
            <person name="Nolan M."/>
            <person name="Bruce D."/>
            <person name="Goodwin L."/>
            <person name="Pitluck S."/>
            <person name="Ivanova N."/>
            <person name="Mavromatis K."/>
            <person name="Ovchinnikova G."/>
            <person name="Pati A."/>
            <person name="Chen A."/>
            <person name="Palaniappan K."/>
            <person name="Hauser L."/>
            <person name="Chang Y.J."/>
            <person name="Jefferies C.C."/>
            <person name="Saunders E."/>
            <person name="Brettin T."/>
            <person name="Detter J.C."/>
            <person name="Han C."/>
            <person name="Chain P."/>
            <person name="Bristow J."/>
            <person name="Eisen J.A."/>
            <person name="Markowitz V."/>
            <person name="Hugenholtz P."/>
            <person name="Kyrpides N.C."/>
            <person name="Klenk H.P."/>
            <person name="Lapidus A."/>
        </authorList>
    </citation>
    <scope>NUCLEOTIDE SEQUENCE [LARGE SCALE GENOMIC DNA]</scope>
    <source>
        <strain evidence="3">ATCC BAA-8 / DSM 12333 / NBRC 16432</strain>
    </source>
</reference>
<dbReference type="HOGENOM" id="CLU_1068182_0_0_11"/>
<dbReference type="EMBL" id="CP001618">
    <property type="protein sequence ID" value="ACQ78722.1"/>
    <property type="molecule type" value="Genomic_DNA"/>
</dbReference>
<feature type="compositionally biased region" description="Basic and acidic residues" evidence="1">
    <location>
        <begin position="28"/>
        <end position="41"/>
    </location>
</feature>
<dbReference type="AlphaFoldDB" id="C5BX47"/>
<dbReference type="RefSeq" id="WP_012725502.1">
    <property type="nucleotide sequence ID" value="NC_012669.1"/>
</dbReference>
<protein>
    <recommendedName>
        <fullName evidence="4">DUF4352 domain-containing protein</fullName>
    </recommendedName>
</protein>
<evidence type="ECO:0000313" key="2">
    <source>
        <dbReference type="EMBL" id="ACQ78722.1"/>
    </source>
</evidence>
<proteinExistence type="predicted"/>
<evidence type="ECO:0000256" key="1">
    <source>
        <dbReference type="SAM" id="MobiDB-lite"/>
    </source>
</evidence>
<evidence type="ECO:0000313" key="3">
    <source>
        <dbReference type="Proteomes" id="UP000007962"/>
    </source>
</evidence>
<evidence type="ECO:0008006" key="4">
    <source>
        <dbReference type="Google" id="ProtNLM"/>
    </source>
</evidence>
<accession>C5BX47</accession>
<dbReference type="Proteomes" id="UP000007962">
    <property type="component" value="Chromosome"/>
</dbReference>
<dbReference type="KEGG" id="bcv:Bcav_0459"/>
<sequence>MEGTPEPPDDAAHAPAPESAAGPAPEPQQRRSRDRGKEGGRRRGAARAASARYSQSARSVLRPLPARVVLITAIAGIAAVGATGGFAPVELVDVPEVEPGTVMELGPYTARVESFFVTDQVATSALESQEGAEAWLGVRAHIENTWTEPRVVSDSSFTPLLDGEEVAPDGRPTDMLVRDGSTYVTLQPNLPEDVLMLWPIPDADAIGDEVTVRMDSLVYVDSELLGAWDWLRPQPVALVTLERDDDLPPQVIDPPEEEDT</sequence>
<name>C5BX47_BEUC1</name>
<feature type="region of interest" description="Disordered" evidence="1">
    <location>
        <begin position="1"/>
        <end position="54"/>
    </location>
</feature>
<feature type="compositionally biased region" description="Low complexity" evidence="1">
    <location>
        <begin position="13"/>
        <end position="23"/>
    </location>
</feature>